<organism evidence="2 3">
    <name type="scientific">Oxalobacter paraformigenes</name>
    <dbReference type="NCBI Taxonomy" id="556268"/>
    <lineage>
        <taxon>Bacteria</taxon>
        <taxon>Pseudomonadati</taxon>
        <taxon>Pseudomonadota</taxon>
        <taxon>Betaproteobacteria</taxon>
        <taxon>Burkholderiales</taxon>
        <taxon>Oxalobacteraceae</taxon>
        <taxon>Oxalobacter</taxon>
    </lineage>
</organism>
<proteinExistence type="predicted"/>
<feature type="signal peptide" evidence="1">
    <location>
        <begin position="1"/>
        <end position="18"/>
    </location>
</feature>
<protein>
    <submittedName>
        <fullName evidence="2">Uncharacterized protein</fullName>
    </submittedName>
</protein>
<dbReference type="Pfam" id="PF17268">
    <property type="entry name" value="DUF5334"/>
    <property type="match status" value="1"/>
</dbReference>
<keyword evidence="3" id="KW-1185">Reference proteome</keyword>
<dbReference type="AlphaFoldDB" id="C3X3X2"/>
<evidence type="ECO:0000256" key="1">
    <source>
        <dbReference type="SAM" id="SignalP"/>
    </source>
</evidence>
<dbReference type="Proteomes" id="UP000003973">
    <property type="component" value="Unassembled WGS sequence"/>
</dbReference>
<dbReference type="InterPro" id="IPR035160">
    <property type="entry name" value="DUF5334"/>
</dbReference>
<comment type="caution">
    <text evidence="2">The sequence shown here is derived from an EMBL/GenBank/DDBJ whole genome shotgun (WGS) entry which is preliminary data.</text>
</comment>
<dbReference type="EMBL" id="ACDP02000011">
    <property type="protein sequence ID" value="EEO27908.1"/>
    <property type="molecule type" value="Genomic_DNA"/>
</dbReference>
<reference evidence="2" key="1">
    <citation type="submission" date="2011-10" db="EMBL/GenBank/DDBJ databases">
        <title>The Genome Sequence of Oxalobacter formigenes HOxBLS.</title>
        <authorList>
            <consortium name="The Broad Institute Genome Sequencing Platform"/>
            <person name="Earl A."/>
            <person name="Ward D."/>
            <person name="Feldgarden M."/>
            <person name="Gevers D."/>
            <person name="Allison M.J."/>
            <person name="Humphrey S."/>
            <person name="Young S.K."/>
            <person name="Zeng Q."/>
            <person name="Gargeya S."/>
            <person name="Fitzgerald M."/>
            <person name="Haas B."/>
            <person name="Abouelleil A."/>
            <person name="Alvarado L."/>
            <person name="Arachchi H.M."/>
            <person name="Berlin A."/>
            <person name="Brown A."/>
            <person name="Chapman S.B."/>
            <person name="Chen Z."/>
            <person name="Dunbar C."/>
            <person name="Freedman E."/>
            <person name="Gearin G."/>
            <person name="Goldberg J."/>
            <person name="Griggs A."/>
            <person name="Gujja S."/>
            <person name="Heiman D."/>
            <person name="Howarth C."/>
            <person name="Larson L."/>
            <person name="Lui A."/>
            <person name="MacDonald P.J.P."/>
            <person name="Montmayeur A."/>
            <person name="Murphy C."/>
            <person name="Neiman D."/>
            <person name="Pearson M."/>
            <person name="Priest M."/>
            <person name="Roberts A."/>
            <person name="Saif S."/>
            <person name="Shea T."/>
            <person name="Shenoy N."/>
            <person name="Sisk P."/>
            <person name="Stolte C."/>
            <person name="Sykes S."/>
            <person name="Wortman J."/>
            <person name="Nusbaum C."/>
            <person name="Birren B."/>
        </authorList>
    </citation>
    <scope>NUCLEOTIDE SEQUENCE [LARGE SCALE GENOMIC DNA]</scope>
    <source>
        <strain evidence="2">HOxBLS</strain>
    </source>
</reference>
<dbReference type="HOGENOM" id="CLU_162679_1_0_4"/>
<dbReference type="RefSeq" id="WP_005877231.1">
    <property type="nucleotide sequence ID" value="NZ_CABMNL010000001.1"/>
</dbReference>
<name>C3X3X2_9BURK</name>
<accession>C3X3X2</accession>
<evidence type="ECO:0000313" key="2">
    <source>
        <dbReference type="EMBL" id="EEO27908.1"/>
    </source>
</evidence>
<evidence type="ECO:0000313" key="3">
    <source>
        <dbReference type="Proteomes" id="UP000003973"/>
    </source>
</evidence>
<keyword evidence="1" id="KW-0732">Signal</keyword>
<feature type="chain" id="PRO_5002934085" evidence="1">
    <location>
        <begin position="19"/>
        <end position="95"/>
    </location>
</feature>
<gene>
    <name evidence="2" type="ORF">OFAG_01061</name>
</gene>
<dbReference type="eggNOG" id="ENOG5033AFS">
    <property type="taxonomic scope" value="Bacteria"/>
</dbReference>
<sequence length="95" mass="10804">MKKRFALLLLFPLTAAFAWDGVEEKTGTPIAITSRLVKVKKGHTVEIFDQGKEEYHEVEIDRISSHGKDVKIEVYDKDTGEERVFIMEGGRKQAP</sequence>